<dbReference type="InterPro" id="IPR002068">
    <property type="entry name" value="A-crystallin/Hsp20_dom"/>
</dbReference>
<evidence type="ECO:0000256" key="2">
    <source>
        <dbReference type="RuleBase" id="RU003616"/>
    </source>
</evidence>
<evidence type="ECO:0000256" key="1">
    <source>
        <dbReference type="PROSITE-ProRule" id="PRU00285"/>
    </source>
</evidence>
<proteinExistence type="inferred from homology"/>
<keyword evidence="5" id="KW-1185">Reference proteome</keyword>
<dbReference type="PROSITE" id="PS01031">
    <property type="entry name" value="SHSP"/>
    <property type="match status" value="1"/>
</dbReference>
<name>A0A3A9KC97_9BACI</name>
<organism evidence="4 5">
    <name type="scientific">Salipaludibacillus neizhouensis</name>
    <dbReference type="NCBI Taxonomy" id="885475"/>
    <lineage>
        <taxon>Bacteria</taxon>
        <taxon>Bacillati</taxon>
        <taxon>Bacillota</taxon>
        <taxon>Bacilli</taxon>
        <taxon>Bacillales</taxon>
        <taxon>Bacillaceae</taxon>
    </lineage>
</organism>
<dbReference type="Proteomes" id="UP000281498">
    <property type="component" value="Unassembled WGS sequence"/>
</dbReference>
<dbReference type="SUPFAM" id="SSF49764">
    <property type="entry name" value="HSP20-like chaperones"/>
    <property type="match status" value="1"/>
</dbReference>
<evidence type="ECO:0000313" key="5">
    <source>
        <dbReference type="Proteomes" id="UP000281498"/>
    </source>
</evidence>
<sequence length="146" mass="17233">MRFLEDYSQNWNKPFKKFFEDDFWSSFNGIFDGNDHHQPKANVYESGNELICLIFLPGIKKLDDIRLNINEKTLEVSGTSSLENNGFHLIQKELYEGPFKRIVELPFSVRRDKMDAFYQRGLLTVHLYRLIENNKSNHGVSIRDED</sequence>
<comment type="caution">
    <text evidence="4">The sequence shown here is derived from an EMBL/GenBank/DDBJ whole genome shotgun (WGS) entry which is preliminary data.</text>
</comment>
<dbReference type="OrthoDB" id="1806521at2"/>
<evidence type="ECO:0000259" key="3">
    <source>
        <dbReference type="PROSITE" id="PS01031"/>
    </source>
</evidence>
<gene>
    <name evidence="4" type="ORF">CR203_04365</name>
</gene>
<dbReference type="EMBL" id="PDOE01000001">
    <property type="protein sequence ID" value="RKL69268.1"/>
    <property type="molecule type" value="Genomic_DNA"/>
</dbReference>
<dbReference type="CDD" id="cd06464">
    <property type="entry name" value="ACD_sHsps-like"/>
    <property type="match status" value="1"/>
</dbReference>
<reference evidence="4 5" key="1">
    <citation type="submission" date="2017-10" db="EMBL/GenBank/DDBJ databases">
        <title>Bacillus sp. nov., a halophilic bacterium isolated from a Keqin Lake.</title>
        <authorList>
            <person name="Wang H."/>
        </authorList>
    </citation>
    <scope>NUCLEOTIDE SEQUENCE [LARGE SCALE GENOMIC DNA]</scope>
    <source>
        <strain evidence="4 5">KCTC 13187</strain>
    </source>
</reference>
<feature type="domain" description="SHSP" evidence="3">
    <location>
        <begin position="32"/>
        <end position="145"/>
    </location>
</feature>
<accession>A0A3A9KC97</accession>
<evidence type="ECO:0000313" key="4">
    <source>
        <dbReference type="EMBL" id="RKL69268.1"/>
    </source>
</evidence>
<dbReference type="InterPro" id="IPR008978">
    <property type="entry name" value="HSP20-like_chaperone"/>
</dbReference>
<dbReference type="Pfam" id="PF00011">
    <property type="entry name" value="HSP20"/>
    <property type="match status" value="1"/>
</dbReference>
<dbReference type="AlphaFoldDB" id="A0A3A9KC97"/>
<protein>
    <recommendedName>
        <fullName evidence="3">SHSP domain-containing protein</fullName>
    </recommendedName>
</protein>
<dbReference type="Gene3D" id="2.60.40.790">
    <property type="match status" value="1"/>
</dbReference>
<comment type="similarity">
    <text evidence="1 2">Belongs to the small heat shock protein (HSP20) family.</text>
</comment>